<feature type="chain" id="PRO_5012963984" evidence="2">
    <location>
        <begin position="32"/>
        <end position="232"/>
    </location>
</feature>
<reference evidence="3 4" key="1">
    <citation type="submission" date="2017-06" db="EMBL/GenBank/DDBJ databases">
        <authorList>
            <person name="Kim H.J."/>
            <person name="Triplett B.A."/>
        </authorList>
    </citation>
    <scope>NUCLEOTIDE SEQUENCE [LARGE SCALE GENOMIC DNA]</scope>
    <source>
        <strain evidence="3 4">CGMCC 4.5593</strain>
    </source>
</reference>
<keyword evidence="1" id="KW-0812">Transmembrane</keyword>
<dbReference type="OrthoDB" id="3543083at2"/>
<sequence length="232" mass="24185">MSNTLRALAATTAALLAATVAAIAAPGPAHAGGWAATVLEPMPGQLQAHQTYTVGTWVLQHGFHPYDGELSEVALQLVDSKGTATKFAAVKLKEPAHYAVSLVLPHDGPFTVVGIQGWFAPYEVGTISAKGGLQQLPTVVAPTKEQLAEYWPGAVRPPVLPVDQQRDPFTAAAPAAAVDDPPAAVEAQPVANTAPSGPQPWLLVLAAVAALFVVGTVLFGRWRIRVTRRSTA</sequence>
<evidence type="ECO:0000313" key="3">
    <source>
        <dbReference type="EMBL" id="SNT01376.1"/>
    </source>
</evidence>
<accession>A0A239J5Q8</accession>
<evidence type="ECO:0000256" key="1">
    <source>
        <dbReference type="SAM" id="Phobius"/>
    </source>
</evidence>
<dbReference type="AlphaFoldDB" id="A0A239J5Q8"/>
<keyword evidence="1" id="KW-0472">Membrane</keyword>
<evidence type="ECO:0000256" key="2">
    <source>
        <dbReference type="SAM" id="SignalP"/>
    </source>
</evidence>
<proteinExistence type="predicted"/>
<keyword evidence="2" id="KW-0732">Signal</keyword>
<dbReference type="Proteomes" id="UP000198362">
    <property type="component" value="Unassembled WGS sequence"/>
</dbReference>
<evidence type="ECO:0000313" key="4">
    <source>
        <dbReference type="Proteomes" id="UP000198362"/>
    </source>
</evidence>
<dbReference type="EMBL" id="FZPH01000002">
    <property type="protein sequence ID" value="SNT01376.1"/>
    <property type="molecule type" value="Genomic_DNA"/>
</dbReference>
<dbReference type="RefSeq" id="WP_144022514.1">
    <property type="nucleotide sequence ID" value="NZ_FZPH01000002.1"/>
</dbReference>
<keyword evidence="4" id="KW-1185">Reference proteome</keyword>
<protein>
    <submittedName>
        <fullName evidence="3">Uncharacterized protein</fullName>
    </submittedName>
</protein>
<feature type="signal peptide" evidence="2">
    <location>
        <begin position="1"/>
        <end position="31"/>
    </location>
</feature>
<keyword evidence="1" id="KW-1133">Transmembrane helix</keyword>
<organism evidence="3 4">
    <name type="scientific">Asanoa hainanensis</name>
    <dbReference type="NCBI Taxonomy" id="560556"/>
    <lineage>
        <taxon>Bacteria</taxon>
        <taxon>Bacillati</taxon>
        <taxon>Actinomycetota</taxon>
        <taxon>Actinomycetes</taxon>
        <taxon>Micromonosporales</taxon>
        <taxon>Micromonosporaceae</taxon>
        <taxon>Asanoa</taxon>
    </lineage>
</organism>
<gene>
    <name evidence="3" type="ORF">SAMN05421812_102744</name>
</gene>
<feature type="transmembrane region" description="Helical" evidence="1">
    <location>
        <begin position="201"/>
        <end position="220"/>
    </location>
</feature>
<name>A0A239J5Q8_9ACTN</name>